<sequence length="91" mass="9713">MWEFLAVHGRAEDLAGPVLTLLISLADHHKGAVAQSFAVLCEEEGSTTRGTGRTRVKDFEPISTAEKGFAVALLAVDTQITSCKSSLLEPD</sequence>
<gene>
    <name evidence="1" type="ORF">MRATA1EN22A_LOCUS28975</name>
</gene>
<accession>A0ACB1KEF0</accession>
<name>A0ACB1KEF0_RANTA</name>
<dbReference type="EMBL" id="CATOBB020000367">
    <property type="protein sequence ID" value="CAM9141416.1"/>
    <property type="molecule type" value="Genomic_DNA"/>
</dbReference>
<organism evidence="1 2">
    <name type="scientific">Rangifer tarandus platyrhynchus</name>
    <name type="common">Svalbard reindeer</name>
    <dbReference type="NCBI Taxonomy" id="3082113"/>
    <lineage>
        <taxon>Eukaryota</taxon>
        <taxon>Metazoa</taxon>
        <taxon>Chordata</taxon>
        <taxon>Craniata</taxon>
        <taxon>Vertebrata</taxon>
        <taxon>Euteleostomi</taxon>
        <taxon>Mammalia</taxon>
        <taxon>Eutheria</taxon>
        <taxon>Laurasiatheria</taxon>
        <taxon>Artiodactyla</taxon>
        <taxon>Ruminantia</taxon>
        <taxon>Pecora</taxon>
        <taxon>Cervidae</taxon>
        <taxon>Odocoileinae</taxon>
        <taxon>Rangifer</taxon>
    </lineage>
</organism>
<evidence type="ECO:0000313" key="2">
    <source>
        <dbReference type="Proteomes" id="UP001162501"/>
    </source>
</evidence>
<comment type="caution">
    <text evidence="1">The sequence shown here is derived from an EMBL/GenBank/DDBJ whole genome shotgun (WGS) entry which is preliminary data.</text>
</comment>
<evidence type="ECO:0000313" key="1">
    <source>
        <dbReference type="EMBL" id="CAM9141416.1"/>
    </source>
</evidence>
<protein>
    <submittedName>
        <fullName evidence="1">Uncharacterized protein</fullName>
    </submittedName>
</protein>
<proteinExistence type="predicted"/>
<dbReference type="Proteomes" id="UP001162501">
    <property type="component" value="Unassembled WGS sequence"/>
</dbReference>
<reference evidence="1" key="1">
    <citation type="submission" date="2025-03" db="EMBL/GenBank/DDBJ databases">
        <authorList>
            <consortium name="ELIXIR-Norway"/>
            <consortium name="Elixir Norway"/>
        </authorList>
    </citation>
    <scope>NUCLEOTIDE SEQUENCE</scope>
</reference>